<accession>A0A381RPM1</accession>
<evidence type="ECO:0000313" key="6">
    <source>
        <dbReference type="EMBL" id="SUZ92908.1"/>
    </source>
</evidence>
<dbReference type="EMBL" id="UINC01002100">
    <property type="protein sequence ID" value="SUZ92908.1"/>
    <property type="molecule type" value="Genomic_DNA"/>
</dbReference>
<feature type="domain" description="PPIase cyclophilin-type" evidence="5">
    <location>
        <begin position="60"/>
        <end position="214"/>
    </location>
</feature>
<keyword evidence="3" id="KW-0413">Isomerase</keyword>
<proteinExistence type="predicted"/>
<dbReference type="PANTHER" id="PTHR43246">
    <property type="entry name" value="PEPTIDYL-PROLYL CIS-TRANS ISOMERASE CYP38, CHLOROPLASTIC"/>
    <property type="match status" value="1"/>
</dbReference>
<evidence type="ECO:0000256" key="1">
    <source>
        <dbReference type="ARBA" id="ARBA00013194"/>
    </source>
</evidence>
<evidence type="ECO:0000256" key="3">
    <source>
        <dbReference type="ARBA" id="ARBA00023235"/>
    </source>
</evidence>
<evidence type="ECO:0000256" key="4">
    <source>
        <dbReference type="SAM" id="MobiDB-lite"/>
    </source>
</evidence>
<dbReference type="PRINTS" id="PR00153">
    <property type="entry name" value="CSAPPISMRASE"/>
</dbReference>
<dbReference type="Gene3D" id="2.40.100.10">
    <property type="entry name" value="Cyclophilin-like"/>
    <property type="match status" value="1"/>
</dbReference>
<dbReference type="EC" id="5.2.1.8" evidence="1"/>
<dbReference type="SUPFAM" id="SSF50891">
    <property type="entry name" value="Cyclophilin-like"/>
    <property type="match status" value="1"/>
</dbReference>
<sequence length="236" mass="25826">MSALAYVGIGTRYNRKGKRVLSQNRTYDWSMARLILIGSVTMMAYGNTTASVEQPQVVINTSVGTMIATLDRERAPHTVANFLELVDAGFYNGLIFHRVIAGFVIQTGGYDVRMQRREGPREIPNESFNGLRNQKGTLSMARLEDPDSASSQFFINLSANTHLDALPGKPGYTVFGHLVAGTDVAEIIEFAETGILQEMAGVPLEPIVILSARRRPEVQRPGSAASGRLSDDLRDP</sequence>
<organism evidence="6">
    <name type="scientific">marine metagenome</name>
    <dbReference type="NCBI Taxonomy" id="408172"/>
    <lineage>
        <taxon>unclassified sequences</taxon>
        <taxon>metagenomes</taxon>
        <taxon>ecological metagenomes</taxon>
    </lineage>
</organism>
<dbReference type="PROSITE" id="PS50072">
    <property type="entry name" value="CSA_PPIASE_2"/>
    <property type="match status" value="1"/>
</dbReference>
<dbReference type="GO" id="GO:0003755">
    <property type="term" value="F:peptidyl-prolyl cis-trans isomerase activity"/>
    <property type="evidence" value="ECO:0007669"/>
    <property type="project" value="UniProtKB-KW"/>
</dbReference>
<name>A0A381RPM1_9ZZZZ</name>
<protein>
    <recommendedName>
        <fullName evidence="1">peptidylprolyl isomerase</fullName>
        <ecNumber evidence="1">5.2.1.8</ecNumber>
    </recommendedName>
</protein>
<dbReference type="GO" id="GO:0006457">
    <property type="term" value="P:protein folding"/>
    <property type="evidence" value="ECO:0007669"/>
    <property type="project" value="InterPro"/>
</dbReference>
<dbReference type="InterPro" id="IPR029000">
    <property type="entry name" value="Cyclophilin-like_dom_sf"/>
</dbReference>
<dbReference type="AlphaFoldDB" id="A0A381RPM1"/>
<evidence type="ECO:0000256" key="2">
    <source>
        <dbReference type="ARBA" id="ARBA00023110"/>
    </source>
</evidence>
<evidence type="ECO:0000259" key="5">
    <source>
        <dbReference type="PROSITE" id="PS50072"/>
    </source>
</evidence>
<dbReference type="PROSITE" id="PS00170">
    <property type="entry name" value="CSA_PPIASE_1"/>
    <property type="match status" value="1"/>
</dbReference>
<dbReference type="InterPro" id="IPR002130">
    <property type="entry name" value="Cyclophilin-type_PPIase_dom"/>
</dbReference>
<reference evidence="6" key="1">
    <citation type="submission" date="2018-05" db="EMBL/GenBank/DDBJ databases">
        <authorList>
            <person name="Lanie J.A."/>
            <person name="Ng W.-L."/>
            <person name="Kazmierczak K.M."/>
            <person name="Andrzejewski T.M."/>
            <person name="Davidsen T.M."/>
            <person name="Wayne K.J."/>
            <person name="Tettelin H."/>
            <person name="Glass J.I."/>
            <person name="Rusch D."/>
            <person name="Podicherti R."/>
            <person name="Tsui H.-C.T."/>
            <person name="Winkler M.E."/>
        </authorList>
    </citation>
    <scope>NUCLEOTIDE SEQUENCE</scope>
</reference>
<keyword evidence="2" id="KW-0697">Rotamase</keyword>
<dbReference type="Pfam" id="PF00160">
    <property type="entry name" value="Pro_isomerase"/>
    <property type="match status" value="1"/>
</dbReference>
<gene>
    <name evidence="6" type="ORF">METZ01_LOCUS45762</name>
</gene>
<feature type="region of interest" description="Disordered" evidence="4">
    <location>
        <begin position="215"/>
        <end position="236"/>
    </location>
</feature>
<dbReference type="InterPro" id="IPR020892">
    <property type="entry name" value="Cyclophilin-type_PPIase_CS"/>
</dbReference>
<dbReference type="InterPro" id="IPR044665">
    <property type="entry name" value="E_coli_cyclophilin_A-like"/>
</dbReference>